<dbReference type="InterPro" id="IPR022642">
    <property type="entry name" value="CheR_C"/>
</dbReference>
<keyword evidence="4 7" id="KW-0808">Transferase</keyword>
<dbReference type="Gene3D" id="3.40.50.150">
    <property type="entry name" value="Vaccinia Virus protein VP39"/>
    <property type="match status" value="1"/>
</dbReference>
<dbReference type="GO" id="GO:0032259">
    <property type="term" value="P:methylation"/>
    <property type="evidence" value="ECO:0007669"/>
    <property type="project" value="UniProtKB-KW"/>
</dbReference>
<dbReference type="RefSeq" id="WP_092064431.1">
    <property type="nucleotide sequence ID" value="NZ_FNIN01000003.1"/>
</dbReference>
<evidence type="ECO:0000256" key="1">
    <source>
        <dbReference type="ARBA" id="ARBA00001541"/>
    </source>
</evidence>
<reference evidence="7 8" key="1">
    <citation type="submission" date="2016-10" db="EMBL/GenBank/DDBJ databases">
        <authorList>
            <person name="de Groot N.N."/>
        </authorList>
    </citation>
    <scope>NUCLEOTIDE SEQUENCE [LARGE SCALE GENOMIC DNA]</scope>
    <source>
        <strain evidence="7 8">DSM 15269</strain>
    </source>
</reference>
<evidence type="ECO:0000256" key="5">
    <source>
        <dbReference type="ARBA" id="ARBA00022691"/>
    </source>
</evidence>
<dbReference type="Pfam" id="PF01739">
    <property type="entry name" value="CheR"/>
    <property type="match status" value="1"/>
</dbReference>
<dbReference type="InterPro" id="IPR026024">
    <property type="entry name" value="Chemotaxis_MeTrfase_CheR"/>
</dbReference>
<organism evidence="7 8">
    <name type="scientific">Desulfonauticus submarinus</name>
    <dbReference type="NCBI Taxonomy" id="206665"/>
    <lineage>
        <taxon>Bacteria</taxon>
        <taxon>Pseudomonadati</taxon>
        <taxon>Thermodesulfobacteriota</taxon>
        <taxon>Desulfovibrionia</taxon>
        <taxon>Desulfovibrionales</taxon>
        <taxon>Desulfonauticaceae</taxon>
        <taxon>Desulfonauticus</taxon>
    </lineage>
</organism>
<dbReference type="SMART" id="SM00138">
    <property type="entry name" value="MeTrc"/>
    <property type="match status" value="1"/>
</dbReference>
<name>A0A1H0CS88_9BACT</name>
<keyword evidence="8" id="KW-1185">Reference proteome</keyword>
<accession>A0A1H0CS88</accession>
<dbReference type="InterPro" id="IPR050903">
    <property type="entry name" value="Bact_Chemotaxis_MeTrfase"/>
</dbReference>
<dbReference type="InterPro" id="IPR029063">
    <property type="entry name" value="SAM-dependent_MTases_sf"/>
</dbReference>
<evidence type="ECO:0000313" key="8">
    <source>
        <dbReference type="Proteomes" id="UP000199602"/>
    </source>
</evidence>
<evidence type="ECO:0000256" key="3">
    <source>
        <dbReference type="ARBA" id="ARBA00022603"/>
    </source>
</evidence>
<evidence type="ECO:0000256" key="2">
    <source>
        <dbReference type="ARBA" id="ARBA00012534"/>
    </source>
</evidence>
<dbReference type="PANTHER" id="PTHR24422:SF10">
    <property type="entry name" value="CHEMOTAXIS PROTEIN METHYLTRANSFERASE 2"/>
    <property type="match status" value="1"/>
</dbReference>
<dbReference type="SUPFAM" id="SSF47757">
    <property type="entry name" value="Chemotaxis receptor methyltransferase CheR, N-terminal domain"/>
    <property type="match status" value="1"/>
</dbReference>
<dbReference type="InterPro" id="IPR000780">
    <property type="entry name" value="CheR_MeTrfase"/>
</dbReference>
<evidence type="ECO:0000313" key="7">
    <source>
        <dbReference type="EMBL" id="SDN60665.1"/>
    </source>
</evidence>
<proteinExistence type="predicted"/>
<sequence>MSSLFSKTVTLRKDIKISDEEFSKLRDFIYAQTGIYIGDNRKYLLENRLVNRLRDLNLKTFGEYYYFLRYDPSRREELNRLFDVITTNETSFFRNPPQLKVFQDIILKEIVETKRKQNDKSIHIWSAGCSTGEEPYTLSIILHEVLKSEIDLWKIKITANDLSSSVLKAAKRGIYSPYSLRTTPPKILQRYFKQIGNDKYQIIPKVAKLVDFVQLNLNDRFQIKRIPKSQVVFCRNVIIYFSDEVKKNVISSFYDNLVTGGYLFLGHSESLHNISRSFKPIHHPGSIVYKKE</sequence>
<keyword evidence="3 7" id="KW-0489">Methyltransferase</keyword>
<dbReference type="OrthoDB" id="9786165at2"/>
<protein>
    <recommendedName>
        <fullName evidence="2">protein-glutamate O-methyltransferase</fullName>
        <ecNumber evidence="2">2.1.1.80</ecNumber>
    </recommendedName>
</protein>
<comment type="catalytic activity">
    <reaction evidence="1">
        <text>L-glutamyl-[protein] + S-adenosyl-L-methionine = [protein]-L-glutamate 5-O-methyl ester + S-adenosyl-L-homocysteine</text>
        <dbReference type="Rhea" id="RHEA:24452"/>
        <dbReference type="Rhea" id="RHEA-COMP:10208"/>
        <dbReference type="Rhea" id="RHEA-COMP:10311"/>
        <dbReference type="ChEBI" id="CHEBI:29973"/>
        <dbReference type="ChEBI" id="CHEBI:57856"/>
        <dbReference type="ChEBI" id="CHEBI:59789"/>
        <dbReference type="ChEBI" id="CHEBI:82795"/>
        <dbReference type="EC" id="2.1.1.80"/>
    </reaction>
</comment>
<dbReference type="InterPro" id="IPR022641">
    <property type="entry name" value="CheR_N"/>
</dbReference>
<evidence type="ECO:0000259" key="6">
    <source>
        <dbReference type="PROSITE" id="PS50123"/>
    </source>
</evidence>
<evidence type="ECO:0000256" key="4">
    <source>
        <dbReference type="ARBA" id="ARBA00022679"/>
    </source>
</evidence>
<dbReference type="PRINTS" id="PR00996">
    <property type="entry name" value="CHERMTFRASE"/>
</dbReference>
<dbReference type="Proteomes" id="UP000199602">
    <property type="component" value="Unassembled WGS sequence"/>
</dbReference>
<dbReference type="EMBL" id="FNIN01000003">
    <property type="protein sequence ID" value="SDN60665.1"/>
    <property type="molecule type" value="Genomic_DNA"/>
</dbReference>
<dbReference type="PIRSF" id="PIRSF000410">
    <property type="entry name" value="CheR"/>
    <property type="match status" value="1"/>
</dbReference>
<dbReference type="EC" id="2.1.1.80" evidence="2"/>
<keyword evidence="5" id="KW-0949">S-adenosyl-L-methionine</keyword>
<dbReference type="PANTHER" id="PTHR24422">
    <property type="entry name" value="CHEMOTAXIS PROTEIN METHYLTRANSFERASE"/>
    <property type="match status" value="1"/>
</dbReference>
<dbReference type="SUPFAM" id="SSF53335">
    <property type="entry name" value="S-adenosyl-L-methionine-dependent methyltransferases"/>
    <property type="match status" value="1"/>
</dbReference>
<dbReference type="Gene3D" id="1.10.155.10">
    <property type="entry name" value="Chemotaxis receptor methyltransferase CheR, N-terminal domain"/>
    <property type="match status" value="1"/>
</dbReference>
<dbReference type="GO" id="GO:0008983">
    <property type="term" value="F:protein-glutamate O-methyltransferase activity"/>
    <property type="evidence" value="ECO:0007669"/>
    <property type="project" value="UniProtKB-EC"/>
</dbReference>
<dbReference type="PROSITE" id="PS50123">
    <property type="entry name" value="CHER"/>
    <property type="match status" value="1"/>
</dbReference>
<feature type="domain" description="CheR-type methyltransferase" evidence="6">
    <location>
        <begin position="10"/>
        <end position="292"/>
    </location>
</feature>
<dbReference type="STRING" id="206665.SAMN04488516_103165"/>
<gene>
    <name evidence="7" type="ORF">SAMN04488516_103165</name>
</gene>
<dbReference type="InterPro" id="IPR036804">
    <property type="entry name" value="CheR_N_sf"/>
</dbReference>
<dbReference type="Pfam" id="PF03705">
    <property type="entry name" value="CheR_N"/>
    <property type="match status" value="1"/>
</dbReference>
<dbReference type="AlphaFoldDB" id="A0A1H0CS88"/>